<dbReference type="EMBL" id="UINC01137124">
    <property type="protein sequence ID" value="SVD22275.1"/>
    <property type="molecule type" value="Genomic_DNA"/>
</dbReference>
<name>A0A382TKH8_9ZZZZ</name>
<protein>
    <submittedName>
        <fullName evidence="1">Uncharacterized protein</fullName>
    </submittedName>
</protein>
<proteinExistence type="predicted"/>
<accession>A0A382TKH8</accession>
<dbReference type="AlphaFoldDB" id="A0A382TKH8"/>
<gene>
    <name evidence="1" type="ORF">METZ01_LOCUS375129</name>
</gene>
<reference evidence="1" key="1">
    <citation type="submission" date="2018-05" db="EMBL/GenBank/DDBJ databases">
        <authorList>
            <person name="Lanie J.A."/>
            <person name="Ng W.-L."/>
            <person name="Kazmierczak K.M."/>
            <person name="Andrzejewski T.M."/>
            <person name="Davidsen T.M."/>
            <person name="Wayne K.J."/>
            <person name="Tettelin H."/>
            <person name="Glass J.I."/>
            <person name="Rusch D."/>
            <person name="Podicherti R."/>
            <person name="Tsui H.-C.T."/>
            <person name="Winkler M.E."/>
        </authorList>
    </citation>
    <scope>NUCLEOTIDE SEQUENCE</scope>
</reference>
<sequence>MANKGHYRRVGGTRQGIYVCSPSGILLNSVNSLNPDDVLKMIEIGLDKWNSLPLSDRQVFNDFEPKARHRWENSYPENGMVLNLSKIDLFTDPPLQSERSDRWNRDYVWFNKDETRLWLPENPQKGDIYNLPDILSD</sequence>
<organism evidence="1">
    <name type="scientific">marine metagenome</name>
    <dbReference type="NCBI Taxonomy" id="408172"/>
    <lineage>
        <taxon>unclassified sequences</taxon>
        <taxon>metagenomes</taxon>
        <taxon>ecological metagenomes</taxon>
    </lineage>
</organism>
<evidence type="ECO:0000313" key="1">
    <source>
        <dbReference type="EMBL" id="SVD22275.1"/>
    </source>
</evidence>
<feature type="non-terminal residue" evidence="1">
    <location>
        <position position="137"/>
    </location>
</feature>